<keyword evidence="7" id="KW-1185">Reference proteome</keyword>
<dbReference type="SUPFAM" id="SSF53474">
    <property type="entry name" value="alpha/beta-Hydrolases"/>
    <property type="match status" value="1"/>
</dbReference>
<evidence type="ECO:0000256" key="4">
    <source>
        <dbReference type="ARBA" id="ARBA00022801"/>
    </source>
</evidence>
<gene>
    <name evidence="6" type="primary">DPP7_2</name>
    <name evidence="6" type="ORF">OS493_021932</name>
</gene>
<dbReference type="AlphaFoldDB" id="A0A9W9ZBF5"/>
<dbReference type="Gene3D" id="1.20.120.980">
    <property type="entry name" value="Serine carboxypeptidase S28, SKS domain"/>
    <property type="match status" value="1"/>
</dbReference>
<dbReference type="OrthoDB" id="2130629at2759"/>
<reference evidence="6" key="1">
    <citation type="submission" date="2023-01" db="EMBL/GenBank/DDBJ databases">
        <title>Genome assembly of the deep-sea coral Lophelia pertusa.</title>
        <authorList>
            <person name="Herrera S."/>
            <person name="Cordes E."/>
        </authorList>
    </citation>
    <scope>NUCLEOTIDE SEQUENCE</scope>
    <source>
        <strain evidence="6">USNM1676648</strain>
        <tissue evidence="6">Polyp</tissue>
    </source>
</reference>
<sequence>MPFGSSSFDLDKVGYLIVEQALADYAVLVTELKIQFKATQSKVVAFGGSYGGILSAYMRFKYPNVIDAALAASAPIYMLTFKGSQREFFFFAVTEDFLNADPDCPGYVVTAFEMLEMLKNQGSKGLAELSRLFKLCKPL</sequence>
<dbReference type="GO" id="GO:0006508">
    <property type="term" value="P:proteolysis"/>
    <property type="evidence" value="ECO:0007669"/>
    <property type="project" value="UniProtKB-KW"/>
</dbReference>
<dbReference type="InterPro" id="IPR008758">
    <property type="entry name" value="Peptidase_S28"/>
</dbReference>
<keyword evidence="5" id="KW-0325">Glycoprotein</keyword>
<accession>A0A9W9ZBF5</accession>
<name>A0A9W9ZBF5_9CNID</name>
<protein>
    <submittedName>
        <fullName evidence="6">Dipeptidyl peptidase 2</fullName>
    </submittedName>
</protein>
<dbReference type="GO" id="GO:0008239">
    <property type="term" value="F:dipeptidyl-peptidase activity"/>
    <property type="evidence" value="ECO:0007669"/>
    <property type="project" value="TreeGrafter"/>
</dbReference>
<proteinExistence type="inferred from homology"/>
<keyword evidence="3" id="KW-0732">Signal</keyword>
<dbReference type="Pfam" id="PF05577">
    <property type="entry name" value="Peptidase_S28"/>
    <property type="match status" value="1"/>
</dbReference>
<keyword evidence="4" id="KW-0378">Hydrolase</keyword>
<dbReference type="Gene3D" id="3.40.50.1820">
    <property type="entry name" value="alpha/beta hydrolase"/>
    <property type="match status" value="1"/>
</dbReference>
<evidence type="ECO:0000256" key="2">
    <source>
        <dbReference type="ARBA" id="ARBA00022670"/>
    </source>
</evidence>
<comment type="caution">
    <text evidence="6">The sequence shown here is derived from an EMBL/GenBank/DDBJ whole genome shotgun (WGS) entry which is preliminary data.</text>
</comment>
<dbReference type="EMBL" id="MU826364">
    <property type="protein sequence ID" value="KAJ7378631.1"/>
    <property type="molecule type" value="Genomic_DNA"/>
</dbReference>
<evidence type="ECO:0000313" key="7">
    <source>
        <dbReference type="Proteomes" id="UP001163046"/>
    </source>
</evidence>
<dbReference type="PANTHER" id="PTHR11010:SF107">
    <property type="entry name" value="DIPEPTIDYL PEPTIDASE 2"/>
    <property type="match status" value="1"/>
</dbReference>
<dbReference type="PANTHER" id="PTHR11010">
    <property type="entry name" value="PROTEASE S28 PRO-X CARBOXYPEPTIDASE-RELATED"/>
    <property type="match status" value="1"/>
</dbReference>
<dbReference type="InterPro" id="IPR042269">
    <property type="entry name" value="Ser_carbopepase_S28_SKS"/>
</dbReference>
<keyword evidence="2" id="KW-0645">Protease</keyword>
<evidence type="ECO:0000256" key="1">
    <source>
        <dbReference type="ARBA" id="ARBA00011079"/>
    </source>
</evidence>
<organism evidence="6 7">
    <name type="scientific">Desmophyllum pertusum</name>
    <dbReference type="NCBI Taxonomy" id="174260"/>
    <lineage>
        <taxon>Eukaryota</taxon>
        <taxon>Metazoa</taxon>
        <taxon>Cnidaria</taxon>
        <taxon>Anthozoa</taxon>
        <taxon>Hexacorallia</taxon>
        <taxon>Scleractinia</taxon>
        <taxon>Caryophylliina</taxon>
        <taxon>Caryophylliidae</taxon>
        <taxon>Desmophyllum</taxon>
    </lineage>
</organism>
<dbReference type="GO" id="GO:0070008">
    <property type="term" value="F:serine-type exopeptidase activity"/>
    <property type="evidence" value="ECO:0007669"/>
    <property type="project" value="InterPro"/>
</dbReference>
<evidence type="ECO:0000256" key="5">
    <source>
        <dbReference type="ARBA" id="ARBA00023180"/>
    </source>
</evidence>
<comment type="similarity">
    <text evidence="1">Belongs to the peptidase S28 family.</text>
</comment>
<evidence type="ECO:0000313" key="6">
    <source>
        <dbReference type="EMBL" id="KAJ7378631.1"/>
    </source>
</evidence>
<evidence type="ECO:0000256" key="3">
    <source>
        <dbReference type="ARBA" id="ARBA00022729"/>
    </source>
</evidence>
<dbReference type="Proteomes" id="UP001163046">
    <property type="component" value="Unassembled WGS sequence"/>
</dbReference>
<dbReference type="InterPro" id="IPR029058">
    <property type="entry name" value="AB_hydrolase_fold"/>
</dbReference>